<keyword evidence="4" id="KW-1185">Reference proteome</keyword>
<feature type="compositionally biased region" description="Low complexity" evidence="1">
    <location>
        <begin position="86"/>
        <end position="106"/>
    </location>
</feature>
<accession>A0A816DAC3</accession>
<dbReference type="Proteomes" id="UP000663832">
    <property type="component" value="Unassembled WGS sequence"/>
</dbReference>
<dbReference type="AlphaFoldDB" id="A0A816DAC3"/>
<organism evidence="3 4">
    <name type="scientific">Adineta steineri</name>
    <dbReference type="NCBI Taxonomy" id="433720"/>
    <lineage>
        <taxon>Eukaryota</taxon>
        <taxon>Metazoa</taxon>
        <taxon>Spiralia</taxon>
        <taxon>Gnathifera</taxon>
        <taxon>Rotifera</taxon>
        <taxon>Eurotatoria</taxon>
        <taxon>Bdelloidea</taxon>
        <taxon>Adinetida</taxon>
        <taxon>Adinetidae</taxon>
        <taxon>Adineta</taxon>
    </lineage>
</organism>
<dbReference type="EMBL" id="CAJNOM010002391">
    <property type="protein sequence ID" value="CAF1631861.1"/>
    <property type="molecule type" value="Genomic_DNA"/>
</dbReference>
<evidence type="ECO:0000313" key="3">
    <source>
        <dbReference type="EMBL" id="CAF1631861.1"/>
    </source>
</evidence>
<feature type="region of interest" description="Disordered" evidence="1">
    <location>
        <begin position="86"/>
        <end position="139"/>
    </location>
</feature>
<dbReference type="OrthoDB" id="10049949at2759"/>
<sequence>MPFHIVLLIHFFNFYLKEEIDGAALARLPYDEVRTLFPKLKDRVLFTEQGDLLIKQCNNIVNEQLDDGDILNQSSKQTFDTCTASQSTTSTQDLLNNPSLSSNNMNGDEFDAASDIDDKVNHDETDDSEEPQQNLPTRDVQCQYPKGNDYFLITQALLKALNISTTDANATNEWREAVKQKFKNERRLLQNTSAVAQRKKEKFGKGSGRFVKKREALSAERKSDKMIYVSTIMDESDVEQLIKTMNEGIENETIHNDELITLWKKTFGYRRSFIRSHTINEIPEKFPDYSYTHFMFEEVKMIENIDIEQNVNEILPRLFDKLPNNSLFVMGEEDVKS</sequence>
<comment type="caution">
    <text evidence="3">The sequence shown here is derived from an EMBL/GenBank/DDBJ whole genome shotgun (WGS) entry which is preliminary data.</text>
</comment>
<evidence type="ECO:0000256" key="1">
    <source>
        <dbReference type="SAM" id="MobiDB-lite"/>
    </source>
</evidence>
<protein>
    <submittedName>
        <fullName evidence="3">Uncharacterized protein</fullName>
    </submittedName>
</protein>
<name>A0A816DAC3_9BILA</name>
<evidence type="ECO:0000313" key="2">
    <source>
        <dbReference type="EMBL" id="CAF1456040.1"/>
    </source>
</evidence>
<reference evidence="3" key="1">
    <citation type="submission" date="2021-02" db="EMBL/GenBank/DDBJ databases">
        <authorList>
            <person name="Nowell W R."/>
        </authorList>
    </citation>
    <scope>NUCLEOTIDE SEQUENCE</scope>
</reference>
<dbReference type="EMBL" id="CAJNOI010002068">
    <property type="protein sequence ID" value="CAF1456040.1"/>
    <property type="molecule type" value="Genomic_DNA"/>
</dbReference>
<dbReference type="Proteomes" id="UP000663877">
    <property type="component" value="Unassembled WGS sequence"/>
</dbReference>
<gene>
    <name evidence="2" type="ORF">BJG266_LOCUS40715</name>
    <name evidence="3" type="ORF">QVE165_LOCUS57590</name>
</gene>
<proteinExistence type="predicted"/>
<evidence type="ECO:0000313" key="4">
    <source>
        <dbReference type="Proteomes" id="UP000663832"/>
    </source>
</evidence>